<keyword evidence="1" id="KW-0175">Coiled coil</keyword>
<protein>
    <recommendedName>
        <fullName evidence="2">F-box domain-containing protein</fullName>
    </recommendedName>
</protein>
<dbReference type="InterPro" id="IPR032675">
    <property type="entry name" value="LRR_dom_sf"/>
</dbReference>
<evidence type="ECO:0000313" key="4">
    <source>
        <dbReference type="Proteomes" id="UP001437256"/>
    </source>
</evidence>
<evidence type="ECO:0000256" key="1">
    <source>
        <dbReference type="SAM" id="Coils"/>
    </source>
</evidence>
<accession>A0ABR2ZKG9</accession>
<dbReference type="EMBL" id="JBBXMP010000144">
    <property type="protein sequence ID" value="KAL0061218.1"/>
    <property type="molecule type" value="Genomic_DNA"/>
</dbReference>
<dbReference type="Gene3D" id="1.20.1280.50">
    <property type="match status" value="1"/>
</dbReference>
<organism evidence="3 4">
    <name type="scientific">Marasmius tenuissimus</name>
    <dbReference type="NCBI Taxonomy" id="585030"/>
    <lineage>
        <taxon>Eukaryota</taxon>
        <taxon>Fungi</taxon>
        <taxon>Dikarya</taxon>
        <taxon>Basidiomycota</taxon>
        <taxon>Agaricomycotina</taxon>
        <taxon>Agaricomycetes</taxon>
        <taxon>Agaricomycetidae</taxon>
        <taxon>Agaricales</taxon>
        <taxon>Marasmiineae</taxon>
        <taxon>Marasmiaceae</taxon>
        <taxon>Marasmius</taxon>
    </lineage>
</organism>
<dbReference type="SUPFAM" id="SSF52047">
    <property type="entry name" value="RNI-like"/>
    <property type="match status" value="1"/>
</dbReference>
<comment type="caution">
    <text evidence="3">The sequence shown here is derived from an EMBL/GenBank/DDBJ whole genome shotgun (WGS) entry which is preliminary data.</text>
</comment>
<dbReference type="Pfam" id="PF12937">
    <property type="entry name" value="F-box-like"/>
    <property type="match status" value="1"/>
</dbReference>
<evidence type="ECO:0000313" key="3">
    <source>
        <dbReference type="EMBL" id="KAL0061218.1"/>
    </source>
</evidence>
<reference evidence="3 4" key="1">
    <citation type="submission" date="2024-05" db="EMBL/GenBank/DDBJ databases">
        <title>A draft genome resource for the thread blight pathogen Marasmius tenuissimus strain MS-2.</title>
        <authorList>
            <person name="Yulfo-Soto G.E."/>
            <person name="Baruah I.K."/>
            <person name="Amoako-Attah I."/>
            <person name="Bukari Y."/>
            <person name="Meinhardt L.W."/>
            <person name="Bailey B.A."/>
            <person name="Cohen S.P."/>
        </authorList>
    </citation>
    <scope>NUCLEOTIDE SEQUENCE [LARGE SCALE GENOMIC DNA]</scope>
    <source>
        <strain evidence="3 4">MS-2</strain>
    </source>
</reference>
<dbReference type="Proteomes" id="UP001437256">
    <property type="component" value="Unassembled WGS sequence"/>
</dbReference>
<gene>
    <name evidence="3" type="ORF">AAF712_011977</name>
</gene>
<feature type="domain" description="F-box" evidence="2">
    <location>
        <begin position="112"/>
        <end position="171"/>
    </location>
</feature>
<keyword evidence="4" id="KW-1185">Reference proteome</keyword>
<sequence>MLPVFISVMMSNYILFPTPTAHPTLCTQCNYRFTPLSQHPPIPNHEICSQQFLLPSETQKLQTWIADEEDDLHRLDQELSRLRVVIEDLESQKTALKHKIRDRQSLLSSSRRLPTEIWSEIFSFCIPDARLSVSKDQWNQAGAVALTLSHVCTRWRNITYEFPALWSSVYVNLYALDLDVIPLLEHYICRSGPNHRNGRGVDVLIRFHKDTMNWKTGTTPLAIRNLHPHLAWTEHSAKTLSFLLSADCMKVLRSLTISEVDVDHFLPSWQPNNTLPLPLLEHFTIDAESRGHPNSPDHDSPSSWRCLWKSIQQAPNLREVVIGSAIGLFSTSFRDMLSHSPVRSLEVRDIQQLEGTVTDVVQLLPTLPNLERLRLDGLDFDLSGSTPNLLASVAATESMEYPTIRDLTMWSGYGNNHDTFLNLIRPALSALETLSMAGYRYTMSLRDAESLVSTLATFSSSLRTLFLDYDLAESVGNTLLLDILGALPNLTKLEARLKGRGRECQCILGLLSALANAPSLGSVLGNITVEECNSLLDFETAERIVDLLEARGRERTALGEVKLVFGIAWMPEEATRTDENAERVKRLQQRLMVLEENAGMKCMFYYASWGSRTLVLGPGC</sequence>
<name>A0ABR2ZKG9_9AGAR</name>
<dbReference type="InterPro" id="IPR001810">
    <property type="entry name" value="F-box_dom"/>
</dbReference>
<dbReference type="Gene3D" id="3.80.10.10">
    <property type="entry name" value="Ribonuclease Inhibitor"/>
    <property type="match status" value="1"/>
</dbReference>
<feature type="coiled-coil region" evidence="1">
    <location>
        <begin position="65"/>
        <end position="106"/>
    </location>
</feature>
<proteinExistence type="predicted"/>
<evidence type="ECO:0000259" key="2">
    <source>
        <dbReference type="Pfam" id="PF12937"/>
    </source>
</evidence>